<evidence type="ECO:0000256" key="1">
    <source>
        <dbReference type="ARBA" id="ARBA00006484"/>
    </source>
</evidence>
<dbReference type="EMBL" id="JACHDE010000021">
    <property type="protein sequence ID" value="MBB5404652.1"/>
    <property type="molecule type" value="Genomic_DNA"/>
</dbReference>
<dbReference type="Proteomes" id="UP000592820">
    <property type="component" value="Unassembled WGS sequence"/>
</dbReference>
<dbReference type="GO" id="GO:0004316">
    <property type="term" value="F:3-oxoacyl-[acyl-carrier-protein] reductase (NADPH) activity"/>
    <property type="evidence" value="ECO:0007669"/>
    <property type="project" value="UniProtKB-EC"/>
</dbReference>
<dbReference type="AlphaFoldDB" id="A0A7W8LCR5"/>
<dbReference type="InterPro" id="IPR050259">
    <property type="entry name" value="SDR"/>
</dbReference>
<evidence type="ECO:0000313" key="2">
    <source>
        <dbReference type="EMBL" id="MBB5404652.1"/>
    </source>
</evidence>
<evidence type="ECO:0000313" key="3">
    <source>
        <dbReference type="Proteomes" id="UP000592820"/>
    </source>
</evidence>
<gene>
    <name evidence="2" type="ORF">HDG41_006748</name>
</gene>
<dbReference type="PRINTS" id="PR00080">
    <property type="entry name" value="SDRFAMILY"/>
</dbReference>
<dbReference type="RefSeq" id="WP_221314138.1">
    <property type="nucleotide sequence ID" value="NZ_JACHDE010000021.1"/>
</dbReference>
<name>A0A7W8LCR5_9BURK</name>
<dbReference type="Gene3D" id="3.40.50.720">
    <property type="entry name" value="NAD(P)-binding Rossmann-like Domain"/>
    <property type="match status" value="1"/>
</dbReference>
<organism evidence="2 3">
    <name type="scientific">Paraburkholderia youngii</name>
    <dbReference type="NCBI Taxonomy" id="2782701"/>
    <lineage>
        <taxon>Bacteria</taxon>
        <taxon>Pseudomonadati</taxon>
        <taxon>Pseudomonadota</taxon>
        <taxon>Betaproteobacteria</taxon>
        <taxon>Burkholderiales</taxon>
        <taxon>Burkholderiaceae</taxon>
        <taxon>Paraburkholderia</taxon>
    </lineage>
</organism>
<dbReference type="CDD" id="cd05344">
    <property type="entry name" value="BKR_like_SDR_like"/>
    <property type="match status" value="1"/>
</dbReference>
<sequence length="264" mass="27706">MMDLKLSGKTALVLGASRGIGLASAIELGREGANVMIASSNGGRHAHALAQLRDAGVTNADAITVDVRRPDDASHAIADTIARFGSLDVLVNNAGGPPFGSFDTFDDAAWQQAFDLSFMSIARFTRLALPHLRRSGEGRVINIVSFSVRHAVQGSILSTSMRMGVVGLAKLLSREANGNGITVNNVAPGLILTDRIRESSLKQKLADGKSEQQGLAELAEDVPLRRLGRPEELSALVAFLASPRASYINGATIQVDGGLGNGIL</sequence>
<dbReference type="PANTHER" id="PTHR42879:SF6">
    <property type="entry name" value="NADPH-DEPENDENT REDUCTASE BACG"/>
    <property type="match status" value="1"/>
</dbReference>
<accession>A0A7W8LCR5</accession>
<dbReference type="InterPro" id="IPR036291">
    <property type="entry name" value="NAD(P)-bd_dom_sf"/>
</dbReference>
<dbReference type="FunFam" id="3.40.50.720:FF:000084">
    <property type="entry name" value="Short-chain dehydrogenase reductase"/>
    <property type="match status" value="1"/>
</dbReference>
<protein>
    <submittedName>
        <fullName evidence="2">3-oxoacyl-[acyl-carrier protein] reductase</fullName>
        <ecNumber evidence="2">1.1.1.100</ecNumber>
    </submittedName>
</protein>
<proteinExistence type="inferred from homology"/>
<dbReference type="PRINTS" id="PR00081">
    <property type="entry name" value="GDHRDH"/>
</dbReference>
<comment type="caution">
    <text evidence="2">The sequence shown here is derived from an EMBL/GenBank/DDBJ whole genome shotgun (WGS) entry which is preliminary data.</text>
</comment>
<dbReference type="EC" id="1.1.1.100" evidence="2"/>
<dbReference type="SUPFAM" id="SSF51735">
    <property type="entry name" value="NAD(P)-binding Rossmann-fold domains"/>
    <property type="match status" value="1"/>
</dbReference>
<dbReference type="Pfam" id="PF13561">
    <property type="entry name" value="adh_short_C2"/>
    <property type="match status" value="1"/>
</dbReference>
<keyword evidence="2" id="KW-0560">Oxidoreductase</keyword>
<reference evidence="2 3" key="1">
    <citation type="submission" date="2020-08" db="EMBL/GenBank/DDBJ databases">
        <title>Genomic Encyclopedia of Type Strains, Phase IV (KMG-V): Genome sequencing to study the core and pangenomes of soil and plant-associated prokaryotes.</title>
        <authorList>
            <person name="Whitman W."/>
        </authorList>
    </citation>
    <scope>NUCLEOTIDE SEQUENCE [LARGE SCALE GENOMIC DNA]</scope>
    <source>
        <strain evidence="2 3">JPY162</strain>
    </source>
</reference>
<comment type="similarity">
    <text evidence="1">Belongs to the short-chain dehydrogenases/reductases (SDR) family.</text>
</comment>
<dbReference type="InterPro" id="IPR002347">
    <property type="entry name" value="SDR_fam"/>
</dbReference>
<dbReference type="PANTHER" id="PTHR42879">
    <property type="entry name" value="3-OXOACYL-(ACYL-CARRIER-PROTEIN) REDUCTASE"/>
    <property type="match status" value="1"/>
</dbReference>